<sequence length="53" mass="6121">MKHKPPKQRKFGKGVHVCRRCGTSVGVIRKYGLYICRRCINEIAPKLGFIVYD</sequence>
<dbReference type="InterPro" id="IPR043140">
    <property type="entry name" value="Ribosomal_uS14_sf"/>
</dbReference>
<name>A0A7C4I5T3_CALS0</name>
<protein>
    <submittedName>
        <fullName evidence="6">30S ribosomal protein S14</fullName>
    </submittedName>
</protein>
<proteinExistence type="predicted"/>
<dbReference type="GO" id="GO:0022627">
    <property type="term" value="C:cytosolic small ribosomal subunit"/>
    <property type="evidence" value="ECO:0007669"/>
    <property type="project" value="TreeGrafter"/>
</dbReference>
<dbReference type="PANTHER" id="PTHR12010">
    <property type="entry name" value="40S RIBOSOMAL PROTEIN S29"/>
    <property type="match status" value="1"/>
</dbReference>
<evidence type="ECO:0000256" key="3">
    <source>
        <dbReference type="ARBA" id="ARBA00022980"/>
    </source>
</evidence>
<dbReference type="InterPro" id="IPR039744">
    <property type="entry name" value="RIbosomal_uS14_euk_arc"/>
</dbReference>
<dbReference type="AlphaFoldDB" id="A0A7C4I5T3"/>
<dbReference type="GO" id="GO:0002181">
    <property type="term" value="P:cytoplasmic translation"/>
    <property type="evidence" value="ECO:0007669"/>
    <property type="project" value="TreeGrafter"/>
</dbReference>
<dbReference type="GO" id="GO:0008270">
    <property type="term" value="F:zinc ion binding"/>
    <property type="evidence" value="ECO:0007669"/>
    <property type="project" value="InterPro"/>
</dbReference>
<dbReference type="PROSITE" id="PS00527">
    <property type="entry name" value="RIBOSOMAL_S14"/>
    <property type="match status" value="1"/>
</dbReference>
<dbReference type="Pfam" id="PF00253">
    <property type="entry name" value="Ribosomal_S14"/>
    <property type="match status" value="1"/>
</dbReference>
<keyword evidence="3 6" id="KW-0689">Ribosomal protein</keyword>
<dbReference type="NCBIfam" id="NF004424">
    <property type="entry name" value="PRK05766.1"/>
    <property type="match status" value="1"/>
</dbReference>
<keyword evidence="4" id="KW-0687">Ribonucleoprotein</keyword>
<comment type="cofactor">
    <cofactor evidence="1">
        <name>Zn(2+)</name>
        <dbReference type="ChEBI" id="CHEBI:29105"/>
    </cofactor>
</comment>
<evidence type="ECO:0000313" key="6">
    <source>
        <dbReference type="EMBL" id="HGN90654.1"/>
    </source>
</evidence>
<dbReference type="InterPro" id="IPR001209">
    <property type="entry name" value="Ribosomal_uS14"/>
</dbReference>
<evidence type="ECO:0000313" key="5">
    <source>
        <dbReference type="EMBL" id="HGL40331.1"/>
    </source>
</evidence>
<dbReference type="FunFam" id="4.10.830.10:FF:000002">
    <property type="entry name" value="40S ribosomal protein S29"/>
    <property type="match status" value="1"/>
</dbReference>
<dbReference type="EMBL" id="DTAD01000064">
    <property type="protein sequence ID" value="HGN90654.1"/>
    <property type="molecule type" value="Genomic_DNA"/>
</dbReference>
<reference evidence="6" key="1">
    <citation type="journal article" date="2020" name="mSystems">
        <title>Genome- and Community-Level Interaction Insights into Carbon Utilization and Element Cycling Functions of Hydrothermarchaeota in Hydrothermal Sediment.</title>
        <authorList>
            <person name="Zhou Z."/>
            <person name="Liu Y."/>
            <person name="Xu W."/>
            <person name="Pan J."/>
            <person name="Luo Z.H."/>
            <person name="Li M."/>
        </authorList>
    </citation>
    <scope>NUCLEOTIDE SEQUENCE [LARGE SCALE GENOMIC DNA]</scope>
    <source>
        <strain evidence="6">SpSt-613</strain>
        <strain evidence="5">SpSt-669</strain>
    </source>
</reference>
<keyword evidence="2" id="KW-0862">Zinc</keyword>
<accession>A0A7C4I5T3</accession>
<organism evidence="6">
    <name type="scientific">Caldiarchaeum subterraneum</name>
    <dbReference type="NCBI Taxonomy" id="311458"/>
    <lineage>
        <taxon>Archaea</taxon>
        <taxon>Nitrososphaerota</taxon>
        <taxon>Candidatus Caldarchaeales</taxon>
        <taxon>Candidatus Caldarchaeaceae</taxon>
        <taxon>Candidatus Caldarchaeum</taxon>
    </lineage>
</organism>
<dbReference type="PANTHER" id="PTHR12010:SF2">
    <property type="entry name" value="40S RIBOSOMAL PROTEIN S29"/>
    <property type="match status" value="1"/>
</dbReference>
<evidence type="ECO:0000256" key="2">
    <source>
        <dbReference type="ARBA" id="ARBA00022833"/>
    </source>
</evidence>
<dbReference type="Gene3D" id="4.10.830.10">
    <property type="entry name" value="30s Ribosomal Protein S14, Chain N"/>
    <property type="match status" value="1"/>
</dbReference>
<dbReference type="GO" id="GO:0003735">
    <property type="term" value="F:structural constituent of ribosome"/>
    <property type="evidence" value="ECO:0007669"/>
    <property type="project" value="InterPro"/>
</dbReference>
<gene>
    <name evidence="6" type="ORF">ENT82_05970</name>
    <name evidence="5" type="ORF">ENU43_01510</name>
</gene>
<evidence type="ECO:0000256" key="1">
    <source>
        <dbReference type="ARBA" id="ARBA00001947"/>
    </source>
</evidence>
<comment type="caution">
    <text evidence="6">The sequence shown here is derived from an EMBL/GenBank/DDBJ whole genome shotgun (WGS) entry which is preliminary data.</text>
</comment>
<dbReference type="InterPro" id="IPR018271">
    <property type="entry name" value="Ribosomal_uS14_CS"/>
</dbReference>
<dbReference type="EMBL" id="DTCM01000018">
    <property type="protein sequence ID" value="HGL40331.1"/>
    <property type="molecule type" value="Genomic_DNA"/>
</dbReference>
<evidence type="ECO:0000256" key="4">
    <source>
        <dbReference type="ARBA" id="ARBA00023274"/>
    </source>
</evidence>